<protein>
    <submittedName>
        <fullName evidence="6">Recombinase family protein</fullName>
    </submittedName>
</protein>
<evidence type="ECO:0000313" key="6">
    <source>
        <dbReference type="EMBL" id="MET1255729.1"/>
    </source>
</evidence>
<keyword evidence="3" id="KW-0233">DNA recombination</keyword>
<dbReference type="PANTHER" id="PTHR30461:SF25">
    <property type="entry name" value="RESOLVASE-RELATED"/>
    <property type="match status" value="1"/>
</dbReference>
<gene>
    <name evidence="6" type="ORF">ABVT43_11385</name>
</gene>
<organism evidence="6 7">
    <name type="scientific">Aliikangiella maris</name>
    <dbReference type="NCBI Taxonomy" id="3162458"/>
    <lineage>
        <taxon>Bacteria</taxon>
        <taxon>Pseudomonadati</taxon>
        <taxon>Pseudomonadota</taxon>
        <taxon>Gammaproteobacteria</taxon>
        <taxon>Oceanospirillales</taxon>
        <taxon>Pleioneaceae</taxon>
        <taxon>Aliikangiella</taxon>
    </lineage>
</organism>
<evidence type="ECO:0000259" key="5">
    <source>
        <dbReference type="PROSITE" id="PS51736"/>
    </source>
</evidence>
<dbReference type="Proteomes" id="UP001548189">
    <property type="component" value="Unassembled WGS sequence"/>
</dbReference>
<dbReference type="SUPFAM" id="SSF53041">
    <property type="entry name" value="Resolvase-like"/>
    <property type="match status" value="1"/>
</dbReference>
<name>A0ABV2BUV8_9GAMM</name>
<keyword evidence="7" id="KW-1185">Reference proteome</keyword>
<keyword evidence="1" id="KW-0229">DNA integration</keyword>
<dbReference type="Gene3D" id="3.40.50.1390">
    <property type="entry name" value="Resolvase, N-terminal catalytic domain"/>
    <property type="match status" value="1"/>
</dbReference>
<evidence type="ECO:0000256" key="4">
    <source>
        <dbReference type="PROSITE-ProRule" id="PRU10137"/>
    </source>
</evidence>
<reference evidence="6 7" key="1">
    <citation type="submission" date="2024-06" db="EMBL/GenBank/DDBJ databases">
        <authorList>
            <person name="Li F."/>
        </authorList>
    </citation>
    <scope>NUCLEOTIDE SEQUENCE [LARGE SCALE GENOMIC DNA]</scope>
    <source>
        <strain evidence="6 7">GXAS 311</strain>
    </source>
</reference>
<feature type="domain" description="Resolvase/invertase-type recombinase catalytic" evidence="5">
    <location>
        <begin position="6"/>
        <end position="97"/>
    </location>
</feature>
<dbReference type="PANTHER" id="PTHR30461">
    <property type="entry name" value="DNA-INVERTASE FROM LAMBDOID PROPHAGE"/>
    <property type="match status" value="1"/>
</dbReference>
<proteinExistence type="predicted"/>
<evidence type="ECO:0000256" key="3">
    <source>
        <dbReference type="ARBA" id="ARBA00023172"/>
    </source>
</evidence>
<comment type="caution">
    <text evidence="6">The sequence shown here is derived from an EMBL/GenBank/DDBJ whole genome shotgun (WGS) entry which is preliminary data.</text>
</comment>
<sequence>MSSEYRVYGYLRASTKEQDALRAKKQLIRFANQSDLTIASFFVENESGATLNRPELFRLLEIAQPDDIILVEQIDRISRLNDKDWSKLKGIIKTKEL</sequence>
<dbReference type="InterPro" id="IPR006119">
    <property type="entry name" value="Resolv_N"/>
</dbReference>
<accession>A0ABV2BUV8</accession>
<evidence type="ECO:0000256" key="1">
    <source>
        <dbReference type="ARBA" id="ARBA00022908"/>
    </source>
</evidence>
<dbReference type="PROSITE" id="PS51736">
    <property type="entry name" value="RECOMBINASES_3"/>
    <property type="match status" value="1"/>
</dbReference>
<dbReference type="InterPro" id="IPR036162">
    <property type="entry name" value="Resolvase-like_N_sf"/>
</dbReference>
<dbReference type="InterPro" id="IPR050639">
    <property type="entry name" value="SSR_resolvase"/>
</dbReference>
<dbReference type="RefSeq" id="WP_353896313.1">
    <property type="nucleotide sequence ID" value="NZ_JBEVCJ010000012.1"/>
</dbReference>
<dbReference type="Pfam" id="PF00239">
    <property type="entry name" value="Resolvase"/>
    <property type="match status" value="1"/>
</dbReference>
<keyword evidence="2" id="KW-0238">DNA-binding</keyword>
<dbReference type="InterPro" id="IPR006118">
    <property type="entry name" value="Recombinase_CS"/>
</dbReference>
<evidence type="ECO:0000313" key="7">
    <source>
        <dbReference type="Proteomes" id="UP001548189"/>
    </source>
</evidence>
<evidence type="ECO:0000256" key="2">
    <source>
        <dbReference type="ARBA" id="ARBA00023125"/>
    </source>
</evidence>
<dbReference type="EMBL" id="JBEVCJ010000012">
    <property type="protein sequence ID" value="MET1255729.1"/>
    <property type="molecule type" value="Genomic_DNA"/>
</dbReference>
<dbReference type="SMART" id="SM00857">
    <property type="entry name" value="Resolvase"/>
    <property type="match status" value="1"/>
</dbReference>
<feature type="active site" description="O-(5'-phospho-DNA)-serine intermediate" evidence="4">
    <location>
        <position position="14"/>
    </location>
</feature>
<dbReference type="PROSITE" id="PS00397">
    <property type="entry name" value="RECOMBINASES_1"/>
    <property type="match status" value="1"/>
</dbReference>